<feature type="region of interest" description="Disordered" evidence="1">
    <location>
        <begin position="44"/>
        <end position="66"/>
    </location>
</feature>
<name>A0AA38HWA6_9CUCU</name>
<dbReference type="EMBL" id="JALNTZ010000008">
    <property type="protein sequence ID" value="KAJ3644111.1"/>
    <property type="molecule type" value="Genomic_DNA"/>
</dbReference>
<comment type="caution">
    <text evidence="2">The sequence shown here is derived from an EMBL/GenBank/DDBJ whole genome shotgun (WGS) entry which is preliminary data.</text>
</comment>
<gene>
    <name evidence="2" type="ORF">Zmor_026784</name>
</gene>
<evidence type="ECO:0000256" key="1">
    <source>
        <dbReference type="SAM" id="MobiDB-lite"/>
    </source>
</evidence>
<evidence type="ECO:0000313" key="2">
    <source>
        <dbReference type="EMBL" id="KAJ3644111.1"/>
    </source>
</evidence>
<sequence>MRSSQPFRPLAMASRVTRPLYKSRQLSERTSNRAPVTTIFDAKQPSRPLMPLKRRTASSQNYRNHRFIIRESQRRFG</sequence>
<dbReference type="AlphaFoldDB" id="A0AA38HWA6"/>
<evidence type="ECO:0000313" key="3">
    <source>
        <dbReference type="Proteomes" id="UP001168821"/>
    </source>
</evidence>
<reference evidence="2" key="1">
    <citation type="journal article" date="2023" name="G3 (Bethesda)">
        <title>Whole genome assemblies of Zophobas morio and Tenebrio molitor.</title>
        <authorList>
            <person name="Kaur S."/>
            <person name="Stinson S.A."/>
            <person name="diCenzo G.C."/>
        </authorList>
    </citation>
    <scope>NUCLEOTIDE SEQUENCE</scope>
    <source>
        <strain evidence="2">QUZm001</strain>
    </source>
</reference>
<dbReference type="Proteomes" id="UP001168821">
    <property type="component" value="Unassembled WGS sequence"/>
</dbReference>
<organism evidence="2 3">
    <name type="scientific">Zophobas morio</name>
    <dbReference type="NCBI Taxonomy" id="2755281"/>
    <lineage>
        <taxon>Eukaryota</taxon>
        <taxon>Metazoa</taxon>
        <taxon>Ecdysozoa</taxon>
        <taxon>Arthropoda</taxon>
        <taxon>Hexapoda</taxon>
        <taxon>Insecta</taxon>
        <taxon>Pterygota</taxon>
        <taxon>Neoptera</taxon>
        <taxon>Endopterygota</taxon>
        <taxon>Coleoptera</taxon>
        <taxon>Polyphaga</taxon>
        <taxon>Cucujiformia</taxon>
        <taxon>Tenebrionidae</taxon>
        <taxon>Zophobas</taxon>
    </lineage>
</organism>
<accession>A0AA38HWA6</accession>
<protein>
    <submittedName>
        <fullName evidence="2">Uncharacterized protein</fullName>
    </submittedName>
</protein>
<keyword evidence="3" id="KW-1185">Reference proteome</keyword>
<proteinExistence type="predicted"/>